<feature type="transmembrane region" description="Helical" evidence="7">
    <location>
        <begin position="807"/>
        <end position="830"/>
    </location>
</feature>
<evidence type="ECO:0000256" key="6">
    <source>
        <dbReference type="SAM" id="MobiDB-lite"/>
    </source>
</evidence>
<dbReference type="InterPro" id="IPR011701">
    <property type="entry name" value="MFS"/>
</dbReference>
<feature type="transmembrane region" description="Helical" evidence="7">
    <location>
        <begin position="783"/>
        <end position="801"/>
    </location>
</feature>
<feature type="region of interest" description="Disordered" evidence="6">
    <location>
        <begin position="299"/>
        <end position="329"/>
    </location>
</feature>
<evidence type="ECO:0000256" key="7">
    <source>
        <dbReference type="SAM" id="Phobius"/>
    </source>
</evidence>
<feature type="transmembrane region" description="Helical" evidence="7">
    <location>
        <begin position="554"/>
        <end position="571"/>
    </location>
</feature>
<feature type="transmembrane region" description="Helical" evidence="7">
    <location>
        <begin position="172"/>
        <end position="195"/>
    </location>
</feature>
<dbReference type="Pfam" id="PF20684">
    <property type="entry name" value="Fung_rhodopsin"/>
    <property type="match status" value="1"/>
</dbReference>
<dbReference type="OrthoDB" id="2988756at2759"/>
<evidence type="ECO:0000256" key="5">
    <source>
        <dbReference type="ARBA" id="ARBA00023136"/>
    </source>
</evidence>
<dbReference type="VEuPathDB" id="FungiDB:BTJ68_08738"/>
<dbReference type="InterPro" id="IPR049326">
    <property type="entry name" value="Rhodopsin_dom_fungi"/>
</dbReference>
<dbReference type="InterPro" id="IPR036259">
    <property type="entry name" value="MFS_trans_sf"/>
</dbReference>
<feature type="transmembrane region" description="Helical" evidence="7">
    <location>
        <begin position="583"/>
        <end position="603"/>
    </location>
</feature>
<dbReference type="Gene3D" id="1.20.1250.20">
    <property type="entry name" value="MFS general substrate transporter like domains"/>
    <property type="match status" value="1"/>
</dbReference>
<feature type="transmembrane region" description="Helical" evidence="7">
    <location>
        <begin position="646"/>
        <end position="668"/>
    </location>
</feature>
<feature type="compositionally biased region" description="Basic and acidic residues" evidence="6">
    <location>
        <begin position="312"/>
        <end position="329"/>
    </location>
</feature>
<evidence type="ECO:0000256" key="3">
    <source>
        <dbReference type="ARBA" id="ARBA00022692"/>
    </source>
</evidence>
<feature type="transmembrane region" description="Helical" evidence="7">
    <location>
        <begin position="526"/>
        <end position="547"/>
    </location>
</feature>
<dbReference type="PANTHER" id="PTHR43791">
    <property type="entry name" value="PERMEASE-RELATED"/>
    <property type="match status" value="1"/>
</dbReference>
<dbReference type="GO" id="GO:0022857">
    <property type="term" value="F:transmembrane transporter activity"/>
    <property type="evidence" value="ECO:0007669"/>
    <property type="project" value="InterPro"/>
</dbReference>
<keyword evidence="4 7" id="KW-1133">Transmembrane helix</keyword>
<feature type="region of interest" description="Disordered" evidence="6">
    <location>
        <begin position="264"/>
        <end position="283"/>
    </location>
</feature>
<dbReference type="VEuPathDB" id="FungiDB:BTJ68_08737"/>
<accession>A0A3M6ZPE1</accession>
<dbReference type="Proteomes" id="UP000271337">
    <property type="component" value="Unassembled WGS sequence"/>
</dbReference>
<feature type="transmembrane region" description="Helical" evidence="7">
    <location>
        <begin position="207"/>
        <end position="227"/>
    </location>
</feature>
<keyword evidence="2" id="KW-0813">Transport</keyword>
<evidence type="ECO:0000259" key="8">
    <source>
        <dbReference type="PROSITE" id="PS50850"/>
    </source>
</evidence>
<comment type="subcellular location">
    <subcellularLocation>
        <location evidence="1">Membrane</location>
        <topology evidence="1">Multi-pass membrane protein</topology>
    </subcellularLocation>
</comment>
<feature type="transmembrane region" description="Helical" evidence="7">
    <location>
        <begin position="760"/>
        <end position="776"/>
    </location>
</feature>
<dbReference type="AlphaFoldDB" id="A0A3M6ZPE1"/>
<keyword evidence="3 7" id="KW-0812">Transmembrane</keyword>
<feature type="transmembrane region" description="Helical" evidence="7">
    <location>
        <begin position="483"/>
        <end position="500"/>
    </location>
</feature>
<organism evidence="9 10">
    <name type="scientific">Hortaea werneckii</name>
    <name type="common">Black yeast</name>
    <name type="synonym">Cladosporium werneckii</name>
    <dbReference type="NCBI Taxonomy" id="91943"/>
    <lineage>
        <taxon>Eukaryota</taxon>
        <taxon>Fungi</taxon>
        <taxon>Dikarya</taxon>
        <taxon>Ascomycota</taxon>
        <taxon>Pezizomycotina</taxon>
        <taxon>Dothideomycetes</taxon>
        <taxon>Dothideomycetidae</taxon>
        <taxon>Mycosphaerellales</taxon>
        <taxon>Teratosphaeriaceae</taxon>
        <taxon>Hortaea</taxon>
    </lineage>
</organism>
<dbReference type="PANTHER" id="PTHR43791:SF70">
    <property type="entry name" value="MAJOR FACILITATOR SUPERFAMILY (MFS) PROFILE DOMAIN-CONTAINING PROTEIN"/>
    <property type="match status" value="1"/>
</dbReference>
<comment type="caution">
    <text evidence="9">The sequence shown here is derived from an EMBL/GenBank/DDBJ whole genome shotgun (WGS) entry which is preliminary data.</text>
</comment>
<sequence length="848" mass="94821">MGDSILPTLWATSCVAVVVMVVRLIGRWSAVRHLTTGDYLTLAALACLFVRLGMIHTVLEYGSSNITTAYRESHSFTPREIERRTIGSKLTIANRFFYNTYLWLQKLVLLDLYRRFYLCLPCERQIYLGYLVIFAITYVGVQLSNITECQPVSLYWQIVPDPGPCSQAHVQLLVLGIVNIVTDVMLMALPWPMLIKAKLQPRRKFELAVLFLFGIFIIVITAVRLPLNNNKITSQVSRSTWASVELMVAAIVVNAPTLYGLWNRRRGRKDGTPTDPSLGSGDPLVGIQQTVSVHIQEEKTFTEQQTSSGPAEELHELRRTGSPSGDKEALGRSAVKLAHIATQRKAMLHAREELEMIALSLIYAKLDGSVASRSGECVINFRTRHEQRPTHGRNGTPWGSHGDLYWICGLIARIETAMELKPHISHTESTRSSAADHEPAKGLEKYTSELDTIQENDVGFREYLEGLDLDFSESEQRKVRWKIDLVILPIFLITQMLQFIDKTALNYANIFGYQDDLKLVGKQFNYLAAMVYAGYFFGQYPCGVLIGRYPAQKVLGICCLLWGLMVLILTQCHTFSSALAVRFIMGIFEAAVTPGLTLMTGFWYKRSEIPLRQCIWYSSLGWGGIVGSYISMGITKLAPDTQPARWEILFFILGGATMIWSFVIYFLLPDVPSNARFFNHREKLVAVHRVAGNDTGIKNKHFDRKQAVVAFWDPKAILLFISVFAAAIPNGVVNSFSTIIIKDMGFTNTRTTELKSVGDAVQIVALLIGGTVTLNVRNSRLCTATFFNVLCTIAAACMAFLPRSETWARLACFWLVNAQSVGFTVSLVTISSNMGGYTHRAMANAFVL</sequence>
<dbReference type="EMBL" id="QWIL01000605">
    <property type="protein sequence ID" value="RMY17061.1"/>
    <property type="molecule type" value="Genomic_DNA"/>
</dbReference>
<dbReference type="PROSITE" id="PS50850">
    <property type="entry name" value="MFS"/>
    <property type="match status" value="1"/>
</dbReference>
<feature type="transmembrane region" description="Helical" evidence="7">
    <location>
        <begin position="239"/>
        <end position="262"/>
    </location>
</feature>
<feature type="transmembrane region" description="Helical" evidence="7">
    <location>
        <begin position="716"/>
        <end position="740"/>
    </location>
</feature>
<evidence type="ECO:0000256" key="2">
    <source>
        <dbReference type="ARBA" id="ARBA00022448"/>
    </source>
</evidence>
<name>A0A3M6ZPE1_HORWE</name>
<feature type="transmembrane region" description="Helical" evidence="7">
    <location>
        <begin position="126"/>
        <end position="146"/>
    </location>
</feature>
<feature type="transmembrane region" description="Helical" evidence="7">
    <location>
        <begin position="615"/>
        <end position="634"/>
    </location>
</feature>
<gene>
    <name evidence="9" type="ORF">D0867_06300</name>
</gene>
<evidence type="ECO:0000313" key="10">
    <source>
        <dbReference type="Proteomes" id="UP000271337"/>
    </source>
</evidence>
<dbReference type="SUPFAM" id="SSF103473">
    <property type="entry name" value="MFS general substrate transporter"/>
    <property type="match status" value="1"/>
</dbReference>
<protein>
    <recommendedName>
        <fullName evidence="8">Major facilitator superfamily (MFS) profile domain-containing protein</fullName>
    </recommendedName>
</protein>
<feature type="domain" description="Major facilitator superfamily (MFS) profile" evidence="8">
    <location>
        <begin position="487"/>
        <end position="848"/>
    </location>
</feature>
<keyword evidence="5 7" id="KW-0472">Membrane</keyword>
<dbReference type="Pfam" id="PF07690">
    <property type="entry name" value="MFS_1"/>
    <property type="match status" value="1"/>
</dbReference>
<proteinExistence type="predicted"/>
<reference evidence="9 10" key="1">
    <citation type="journal article" date="2018" name="BMC Genomics">
        <title>Genomic evidence for intraspecific hybridization in a clonal and extremely halotolerant yeast.</title>
        <authorList>
            <person name="Gostincar C."/>
            <person name="Stajich J.E."/>
            <person name="Zupancic J."/>
            <person name="Zalar P."/>
            <person name="Gunde-Cimerman N."/>
        </authorList>
    </citation>
    <scope>NUCLEOTIDE SEQUENCE [LARGE SCALE GENOMIC DNA]</scope>
    <source>
        <strain evidence="9 10">EXF-6669</strain>
    </source>
</reference>
<feature type="transmembrane region" description="Helical" evidence="7">
    <location>
        <begin position="6"/>
        <end position="26"/>
    </location>
</feature>
<dbReference type="InterPro" id="IPR020846">
    <property type="entry name" value="MFS_dom"/>
</dbReference>
<dbReference type="GO" id="GO:0016020">
    <property type="term" value="C:membrane"/>
    <property type="evidence" value="ECO:0007669"/>
    <property type="project" value="UniProtKB-SubCell"/>
</dbReference>
<evidence type="ECO:0000256" key="1">
    <source>
        <dbReference type="ARBA" id="ARBA00004141"/>
    </source>
</evidence>
<evidence type="ECO:0000313" key="9">
    <source>
        <dbReference type="EMBL" id="RMY17061.1"/>
    </source>
</evidence>
<evidence type="ECO:0000256" key="4">
    <source>
        <dbReference type="ARBA" id="ARBA00022989"/>
    </source>
</evidence>